<dbReference type="RefSeq" id="WP_168487469.1">
    <property type="nucleotide sequence ID" value="NZ_JAAZSQ010000015.1"/>
</dbReference>
<evidence type="ECO:0000313" key="4">
    <source>
        <dbReference type="Proteomes" id="UP000544090"/>
    </source>
</evidence>
<evidence type="ECO:0000313" key="3">
    <source>
        <dbReference type="EMBL" id="NKX55742.1"/>
    </source>
</evidence>
<protein>
    <submittedName>
        <fullName evidence="3">Flavin reductase family protein</fullName>
    </submittedName>
</protein>
<dbReference type="PANTHER" id="PTHR30466:SF1">
    <property type="entry name" value="FMN REDUCTASE (NADH) RUTF"/>
    <property type="match status" value="1"/>
</dbReference>
<name>A0A7X6HHF1_9MICC</name>
<accession>A0A7X6HHF1</accession>
<dbReference type="AlphaFoldDB" id="A0A7X6HHF1"/>
<gene>
    <name evidence="3" type="ORF">HGG74_14580</name>
</gene>
<comment type="caution">
    <text evidence="3">The sequence shown here is derived from an EMBL/GenBank/DDBJ whole genome shotgun (WGS) entry which is preliminary data.</text>
</comment>
<dbReference type="InterPro" id="IPR050268">
    <property type="entry name" value="NADH-dep_flavin_reductase"/>
</dbReference>
<evidence type="ECO:0000259" key="2">
    <source>
        <dbReference type="SMART" id="SM00903"/>
    </source>
</evidence>
<dbReference type="GO" id="GO:0010181">
    <property type="term" value="F:FMN binding"/>
    <property type="evidence" value="ECO:0007669"/>
    <property type="project" value="InterPro"/>
</dbReference>
<dbReference type="InterPro" id="IPR002563">
    <property type="entry name" value="Flavin_Rdtase-like_dom"/>
</dbReference>
<dbReference type="SUPFAM" id="SSF50475">
    <property type="entry name" value="FMN-binding split barrel"/>
    <property type="match status" value="1"/>
</dbReference>
<dbReference type="Gene3D" id="2.30.110.10">
    <property type="entry name" value="Electron Transport, Fmn-binding Protein, Chain A"/>
    <property type="match status" value="1"/>
</dbReference>
<dbReference type="GO" id="GO:0042602">
    <property type="term" value="F:riboflavin reductase (NADPH) activity"/>
    <property type="evidence" value="ECO:0007669"/>
    <property type="project" value="TreeGrafter"/>
</dbReference>
<keyword evidence="1" id="KW-0560">Oxidoreductase</keyword>
<dbReference type="InterPro" id="IPR012349">
    <property type="entry name" value="Split_barrel_FMN-bd"/>
</dbReference>
<dbReference type="Pfam" id="PF01613">
    <property type="entry name" value="Flavin_Reduct"/>
    <property type="match status" value="1"/>
</dbReference>
<dbReference type="PANTHER" id="PTHR30466">
    <property type="entry name" value="FLAVIN REDUCTASE"/>
    <property type="match status" value="1"/>
</dbReference>
<keyword evidence="4" id="KW-1185">Reference proteome</keyword>
<feature type="domain" description="Flavin reductase like" evidence="2">
    <location>
        <begin position="19"/>
        <end position="162"/>
    </location>
</feature>
<sequence length="175" mass="18822">MKLATLFTEPDALAMRRTMGRFLTGVAVVTTRSNDGGLHGMTINSLTSISLEPPILMISLNFGTRTGDALLESGKFAISILGAKQESVARRFAVRGGERFDGGEFDVAGSGLPVIRGALSQADCEVVNQYDIGDHQVFFGQVTGCRDRDGQGLAFNAGKFGSFKDFGHQELPWIF</sequence>
<reference evidence="3 4" key="1">
    <citation type="submission" date="2020-04" db="EMBL/GenBank/DDBJ databases">
        <title>Arthrobacter sp. nov.</title>
        <authorList>
            <person name="Liu S."/>
        </authorList>
    </citation>
    <scope>NUCLEOTIDE SEQUENCE [LARGE SCALE GENOMIC DNA]</scope>
    <source>
        <strain evidence="3 4">E918</strain>
    </source>
</reference>
<dbReference type="Proteomes" id="UP000544090">
    <property type="component" value="Unassembled WGS sequence"/>
</dbReference>
<dbReference type="SMART" id="SM00903">
    <property type="entry name" value="Flavin_Reduct"/>
    <property type="match status" value="1"/>
</dbReference>
<organism evidence="3 4">
    <name type="scientific">Arthrobacter mobilis</name>
    <dbReference type="NCBI Taxonomy" id="2724944"/>
    <lineage>
        <taxon>Bacteria</taxon>
        <taxon>Bacillati</taxon>
        <taxon>Actinomycetota</taxon>
        <taxon>Actinomycetes</taxon>
        <taxon>Micrococcales</taxon>
        <taxon>Micrococcaceae</taxon>
        <taxon>Arthrobacter</taxon>
    </lineage>
</organism>
<proteinExistence type="predicted"/>
<dbReference type="EMBL" id="JAAZSQ010000015">
    <property type="protein sequence ID" value="NKX55742.1"/>
    <property type="molecule type" value="Genomic_DNA"/>
</dbReference>
<evidence type="ECO:0000256" key="1">
    <source>
        <dbReference type="ARBA" id="ARBA00023002"/>
    </source>
</evidence>